<sequence length="104" mass="11452">MSFTSYSFLSSIVRFITNFILNIADSWPPFLMTSYPFSATQLVLRAHKEAVNSLSGNRSSKLGTVATVVAATNSMSIALIAMKIHTPDNLMDDMSITTAQWEKT</sequence>
<proteinExistence type="predicted"/>
<dbReference type="AlphaFoldDB" id="A0AAV0GIP9"/>
<dbReference type="Proteomes" id="UP001152523">
    <property type="component" value="Unassembled WGS sequence"/>
</dbReference>
<dbReference type="EMBL" id="CAMAPF010001140">
    <property type="protein sequence ID" value="CAH9147852.1"/>
    <property type="molecule type" value="Genomic_DNA"/>
</dbReference>
<evidence type="ECO:0000313" key="2">
    <source>
        <dbReference type="Proteomes" id="UP001152523"/>
    </source>
</evidence>
<accession>A0AAV0GIP9</accession>
<organism evidence="1 2">
    <name type="scientific">Cuscuta epithymum</name>
    <dbReference type="NCBI Taxonomy" id="186058"/>
    <lineage>
        <taxon>Eukaryota</taxon>
        <taxon>Viridiplantae</taxon>
        <taxon>Streptophyta</taxon>
        <taxon>Embryophyta</taxon>
        <taxon>Tracheophyta</taxon>
        <taxon>Spermatophyta</taxon>
        <taxon>Magnoliopsida</taxon>
        <taxon>eudicotyledons</taxon>
        <taxon>Gunneridae</taxon>
        <taxon>Pentapetalae</taxon>
        <taxon>asterids</taxon>
        <taxon>lamiids</taxon>
        <taxon>Solanales</taxon>
        <taxon>Convolvulaceae</taxon>
        <taxon>Cuscuteae</taxon>
        <taxon>Cuscuta</taxon>
        <taxon>Cuscuta subgen. Cuscuta</taxon>
    </lineage>
</organism>
<comment type="caution">
    <text evidence="1">The sequence shown here is derived from an EMBL/GenBank/DDBJ whole genome shotgun (WGS) entry which is preliminary data.</text>
</comment>
<evidence type="ECO:0000313" key="1">
    <source>
        <dbReference type="EMBL" id="CAH9147852.1"/>
    </source>
</evidence>
<protein>
    <submittedName>
        <fullName evidence="1">Uncharacterized protein</fullName>
    </submittedName>
</protein>
<gene>
    <name evidence="1" type="ORF">CEPIT_LOCUS44048</name>
</gene>
<reference evidence="1" key="1">
    <citation type="submission" date="2022-07" db="EMBL/GenBank/DDBJ databases">
        <authorList>
            <person name="Macas J."/>
            <person name="Novak P."/>
            <person name="Neumann P."/>
        </authorList>
    </citation>
    <scope>NUCLEOTIDE SEQUENCE</scope>
</reference>
<keyword evidence="2" id="KW-1185">Reference proteome</keyword>
<name>A0AAV0GIP9_9ASTE</name>